<accession>A0ABT8D3I5</accession>
<reference evidence="2" key="1">
    <citation type="journal article" date="2019" name="Int. J. Syst. Evol. Microbiol.">
        <title>The Global Catalogue of Microorganisms (GCM) 10K type strain sequencing project: providing services to taxonomists for standard genome sequencing and annotation.</title>
        <authorList>
            <consortium name="The Broad Institute Genomics Platform"/>
            <consortium name="The Broad Institute Genome Sequencing Center for Infectious Disease"/>
            <person name="Wu L."/>
            <person name="Ma J."/>
        </authorList>
    </citation>
    <scope>NUCLEOTIDE SEQUENCE [LARGE SCALE GENOMIC DNA]</scope>
    <source>
        <strain evidence="2">CECT 7184</strain>
    </source>
</reference>
<dbReference type="RefSeq" id="WP_290365625.1">
    <property type="nucleotide sequence ID" value="NZ_JAUFQU010000092.1"/>
</dbReference>
<organism evidence="1 2">
    <name type="scientific">Paenimyroides ceti</name>
    <dbReference type="NCBI Taxonomy" id="395087"/>
    <lineage>
        <taxon>Bacteria</taxon>
        <taxon>Pseudomonadati</taxon>
        <taxon>Bacteroidota</taxon>
        <taxon>Flavobacteriia</taxon>
        <taxon>Flavobacteriales</taxon>
        <taxon>Flavobacteriaceae</taxon>
        <taxon>Paenimyroides</taxon>
    </lineage>
</organism>
<evidence type="ECO:0000313" key="2">
    <source>
        <dbReference type="Proteomes" id="UP001242368"/>
    </source>
</evidence>
<keyword evidence="2" id="KW-1185">Reference proteome</keyword>
<dbReference type="Proteomes" id="UP001242368">
    <property type="component" value="Unassembled WGS sequence"/>
</dbReference>
<proteinExistence type="predicted"/>
<dbReference type="EMBL" id="JAUFQU010000092">
    <property type="protein sequence ID" value="MDN3710496.1"/>
    <property type="molecule type" value="Genomic_DNA"/>
</dbReference>
<gene>
    <name evidence="1" type="ORF">QW060_27225</name>
</gene>
<sequence length="75" mass="8577">MIIYDSHTLIFENISVDIVLCHRRIIAISDIAGTKPSSKDRCYRRSSLLQIHLRKTTADTSGKRVLNTENRISSF</sequence>
<name>A0ABT8D3I5_9FLAO</name>
<evidence type="ECO:0000313" key="1">
    <source>
        <dbReference type="EMBL" id="MDN3710496.1"/>
    </source>
</evidence>
<protein>
    <submittedName>
        <fullName evidence="1">Uncharacterized protein</fullName>
    </submittedName>
</protein>
<comment type="caution">
    <text evidence="1">The sequence shown here is derived from an EMBL/GenBank/DDBJ whole genome shotgun (WGS) entry which is preliminary data.</text>
</comment>